<dbReference type="InterPro" id="IPR020290">
    <property type="entry name" value="Gp88"/>
</dbReference>
<dbReference type="AlphaFoldDB" id="A0A382RNI3"/>
<evidence type="ECO:0000313" key="2">
    <source>
        <dbReference type="EMBL" id="SVC98715.1"/>
    </source>
</evidence>
<sequence>MLKKEASAITGGLSRPSKMPCPGISLPASSCQTGQKLARCPGTPCHGCYALKGMYRFPNVQAALTRRLAALQHPAWVQAMTALIAGHEYFRWHDSGDLQSSWHLKQIFEVCNNTPDTAHWLPTQERQYLPLPGSSVPSNLLIRLSNAKIDTKP</sequence>
<reference evidence="2" key="1">
    <citation type="submission" date="2018-05" db="EMBL/GenBank/DDBJ databases">
        <authorList>
            <person name="Lanie J.A."/>
            <person name="Ng W.-L."/>
            <person name="Kazmierczak K.M."/>
            <person name="Andrzejewski T.M."/>
            <person name="Davidsen T.M."/>
            <person name="Wayne K.J."/>
            <person name="Tettelin H."/>
            <person name="Glass J.I."/>
            <person name="Rusch D."/>
            <person name="Podicherti R."/>
            <person name="Tsui H.-C.T."/>
            <person name="Winkler M.E."/>
        </authorList>
    </citation>
    <scope>NUCLEOTIDE SEQUENCE</scope>
</reference>
<proteinExistence type="predicted"/>
<feature type="non-terminal residue" evidence="2">
    <location>
        <position position="153"/>
    </location>
</feature>
<gene>
    <name evidence="2" type="ORF">METZ01_LOCUS351569</name>
</gene>
<accession>A0A382RNI3</accession>
<evidence type="ECO:0000259" key="1">
    <source>
        <dbReference type="Pfam" id="PF17338"/>
    </source>
</evidence>
<organism evidence="2">
    <name type="scientific">marine metagenome</name>
    <dbReference type="NCBI Taxonomy" id="408172"/>
    <lineage>
        <taxon>unclassified sequences</taxon>
        <taxon>metagenomes</taxon>
        <taxon>ecological metagenomes</taxon>
    </lineage>
</organism>
<dbReference type="EMBL" id="UINC01122726">
    <property type="protein sequence ID" value="SVC98715.1"/>
    <property type="molecule type" value="Genomic_DNA"/>
</dbReference>
<protein>
    <recommendedName>
        <fullName evidence="1">Gene product 88 domain-containing protein</fullName>
    </recommendedName>
</protein>
<dbReference type="Pfam" id="PF17338">
    <property type="entry name" value="GP88"/>
    <property type="match status" value="1"/>
</dbReference>
<name>A0A382RNI3_9ZZZZ</name>
<feature type="domain" description="Gene product 88" evidence="1">
    <location>
        <begin position="15"/>
        <end position="149"/>
    </location>
</feature>